<feature type="domain" description="Bacterial Ig-like" evidence="10">
    <location>
        <begin position="284"/>
        <end position="374"/>
    </location>
</feature>
<evidence type="ECO:0000256" key="6">
    <source>
        <dbReference type="SAM" id="MobiDB-lite"/>
    </source>
</evidence>
<feature type="transmembrane region" description="Helical" evidence="7">
    <location>
        <begin position="391"/>
        <end position="414"/>
    </location>
</feature>
<dbReference type="Pfam" id="PF19078">
    <property type="entry name" value="Big_12"/>
    <property type="match status" value="1"/>
</dbReference>
<keyword evidence="3" id="KW-0813">Transport</keyword>
<feature type="chain" id="PRO_5023100234" description="Glutaredoxin" evidence="8">
    <location>
        <begin position="26"/>
        <end position="1140"/>
    </location>
</feature>
<dbReference type="InterPro" id="IPR044048">
    <property type="entry name" value="Big_12"/>
</dbReference>
<feature type="signal peptide" evidence="8">
    <location>
        <begin position="1"/>
        <end position="25"/>
    </location>
</feature>
<feature type="transmembrane region" description="Helical" evidence="7">
    <location>
        <begin position="565"/>
        <end position="586"/>
    </location>
</feature>
<dbReference type="SUPFAM" id="SSF52833">
    <property type="entry name" value="Thioredoxin-like"/>
    <property type="match status" value="1"/>
</dbReference>
<dbReference type="NCBIfam" id="TIGR02180">
    <property type="entry name" value="GRX_euk"/>
    <property type="match status" value="1"/>
</dbReference>
<feature type="compositionally biased region" description="Low complexity" evidence="6">
    <location>
        <begin position="993"/>
        <end position="1002"/>
    </location>
</feature>
<dbReference type="Gene3D" id="3.40.30.10">
    <property type="entry name" value="Glutaredoxin"/>
    <property type="match status" value="1"/>
</dbReference>
<dbReference type="AlphaFoldDB" id="A0A5D3BJ77"/>
<dbReference type="Pfam" id="PF00462">
    <property type="entry name" value="Glutaredoxin"/>
    <property type="match status" value="1"/>
</dbReference>
<feature type="transmembrane region" description="Helical" evidence="7">
    <location>
        <begin position="854"/>
        <end position="878"/>
    </location>
</feature>
<feature type="transmembrane region" description="Helical" evidence="7">
    <location>
        <begin position="633"/>
        <end position="656"/>
    </location>
</feature>
<feature type="domain" description="Glutaredoxin" evidence="9">
    <location>
        <begin position="1046"/>
        <end position="1108"/>
    </location>
</feature>
<dbReference type="PROSITE" id="PS51354">
    <property type="entry name" value="GLUTAREDOXIN_2"/>
    <property type="match status" value="1"/>
</dbReference>
<evidence type="ECO:0000256" key="7">
    <source>
        <dbReference type="SAM" id="Phobius"/>
    </source>
</evidence>
<feature type="transmembrane region" description="Helical" evidence="7">
    <location>
        <begin position="607"/>
        <end position="627"/>
    </location>
</feature>
<dbReference type="InterPro" id="IPR014025">
    <property type="entry name" value="Glutaredoxin_subgr"/>
</dbReference>
<keyword evidence="4" id="KW-0676">Redox-active center</keyword>
<keyword evidence="7" id="KW-1133">Transmembrane helix</keyword>
<proteinExistence type="inferred from homology"/>
<dbReference type="Proteomes" id="UP000321947">
    <property type="component" value="Unassembled WGS sequence"/>
</dbReference>
<evidence type="ECO:0000259" key="9">
    <source>
        <dbReference type="Pfam" id="PF00462"/>
    </source>
</evidence>
<keyword evidence="7" id="KW-0472">Membrane</keyword>
<organism evidence="11 12">
    <name type="scientific">Cucumis melo var. makuwa</name>
    <name type="common">Oriental melon</name>
    <dbReference type="NCBI Taxonomy" id="1194695"/>
    <lineage>
        <taxon>Eukaryota</taxon>
        <taxon>Viridiplantae</taxon>
        <taxon>Streptophyta</taxon>
        <taxon>Embryophyta</taxon>
        <taxon>Tracheophyta</taxon>
        <taxon>Spermatophyta</taxon>
        <taxon>Magnoliopsida</taxon>
        <taxon>eudicotyledons</taxon>
        <taxon>Gunneridae</taxon>
        <taxon>Pentapetalae</taxon>
        <taxon>rosids</taxon>
        <taxon>fabids</taxon>
        <taxon>Cucurbitales</taxon>
        <taxon>Cucurbitaceae</taxon>
        <taxon>Benincaseae</taxon>
        <taxon>Cucumis</taxon>
    </lineage>
</organism>
<protein>
    <recommendedName>
        <fullName evidence="5">Glutaredoxin</fullName>
    </recommendedName>
</protein>
<evidence type="ECO:0000256" key="5">
    <source>
        <dbReference type="ARBA" id="ARBA00070479"/>
    </source>
</evidence>
<dbReference type="InterPro" id="IPR002109">
    <property type="entry name" value="Glutaredoxin"/>
</dbReference>
<evidence type="ECO:0000256" key="2">
    <source>
        <dbReference type="ARBA" id="ARBA00007190"/>
    </source>
</evidence>
<accession>A0A5D3BJ77</accession>
<feature type="region of interest" description="Disordered" evidence="6">
    <location>
        <begin position="962"/>
        <end position="1003"/>
    </location>
</feature>
<keyword evidence="3" id="KW-0249">Electron transport</keyword>
<comment type="similarity">
    <text evidence="2">Belongs to the glutaredoxin family. CPYC subfamily.</text>
</comment>
<gene>
    <name evidence="11" type="ORF">E5676_scaffold248G003750</name>
</gene>
<evidence type="ECO:0000259" key="10">
    <source>
        <dbReference type="Pfam" id="PF19078"/>
    </source>
</evidence>
<dbReference type="InterPro" id="IPR036249">
    <property type="entry name" value="Thioredoxin-like_sf"/>
</dbReference>
<evidence type="ECO:0000256" key="8">
    <source>
        <dbReference type="SAM" id="SignalP"/>
    </source>
</evidence>
<dbReference type="CDD" id="cd03419">
    <property type="entry name" value="GRX_GRXh_1_2_like"/>
    <property type="match status" value="1"/>
</dbReference>
<dbReference type="InterPro" id="IPR011899">
    <property type="entry name" value="Glutaredoxin_euk/vir"/>
</dbReference>
<dbReference type="EMBL" id="SSTD01017768">
    <property type="protein sequence ID" value="TYJ99167.1"/>
    <property type="molecule type" value="Genomic_DNA"/>
</dbReference>
<sequence>MATVIIASTATSVARVLFIVLKCTSTSLLQLDNRHSSDCNDRKIFYFKLEEGEHKFKVCTNLSKGVGCSSYKWTVDTVPPTASIMPSMAFTNALNVSVNISFSEPCNGSGGFRCSSVEACNLLVYGEGRVIPSSFKILQPKLKYSLSVALPSTIQYGRIILVMDKNFCTDSAGNIFTRTENSISYVHFDRRKLLANLKTRVPERLLQLNGDTRLVQATNKHDNLKVYLYFSEPVLNSSLEVLNSLEVANVSGIAIITVSLKPSSIISRQGNPVSPLPPVTFLYDSLRPTVMLSTTTYKRTTEKRFSVTVNFVKPVFDFNSSCVSIRGGHLQSFREMGRNIYSVEVQAEDEIVSISVPENVTTDVAGNRNLASNVLQMWHYSIPTISTVVSIFTIASFTATSLAAGLLTVSTASLQSEGVFMRSSSSLTHNPTRNIFRIACHIQIFALSIWLPVTLPVEYYEFAKDLQWSIPYLRLPWEDEHDHPDLSDYSPFTGSNPYLSKTRHSKIFQNKVPGNNFTVVDMLYGLPLTPMEYRSFFESQNIKPQADNIFGPGSYSQWNDFYRSMFWFGIFAGSLIFLHALFLFIMKCRKKIYNTQGSYGALTFPRFEIFITFVALASMSMASGVLFRDGALAGVIVGVLLLGILSLLLLALLLFLSVGITFGKLLQYKEVHQEGQKFHWYQELVRVTLGPGKRSQWTWKNQPNSVYLIIFGPMFEDLRGPPKYMLSQISVANPNKRGDRIIASDDETEDAEAPFIQKLFGILRIYYTLLEFIRRVTLGIMAGAYKETLYSRTPIVTLLCISSFQLFFLVLKKPFIKKKVQLVEIISNTCEVGLFTICAVLLDNEFSITNQTRLGITLLLLFLIGYFPQLINEWYALYKQAKQLDFAGQSFFSGLKVAFIGFLLLFLPQRFTKNLESIFAVNLSGDSETVDNSSDRNMSGSRSSSNEKPWLKQLRKLAKASFTKDQGGTSNDPSGSGAQWTGFWGRRSRSRSSRSSSISSSDFRSKSKGLYKEFESIFSTSSNKFSKEELEVALNEVKKIISTDPVVVFSKTYCGFCSSVKKLLTQLGARYKVIELNQESNGDKIQSALAEWTGQTTVPNVFIGGKHIGGCDAVTEKHHRGQLVPLLTEAGAIAGNSAPL</sequence>
<evidence type="ECO:0000313" key="11">
    <source>
        <dbReference type="EMBL" id="TYJ99167.1"/>
    </source>
</evidence>
<comment type="function">
    <text evidence="1">Has a glutathione-disulfide oxidoreductase activity in the presence of NADPH and glutathione reductase. Reduces low molecular weight disulfides and proteins.</text>
</comment>
<feature type="transmembrane region" description="Helical" evidence="7">
    <location>
        <begin position="822"/>
        <end position="842"/>
    </location>
</feature>
<name>A0A5D3BJ77_CUCMM</name>
<evidence type="ECO:0000256" key="4">
    <source>
        <dbReference type="ARBA" id="ARBA00023284"/>
    </source>
</evidence>
<dbReference type="PANTHER" id="PTHR34677">
    <property type="match status" value="1"/>
</dbReference>
<feature type="transmembrane region" description="Helical" evidence="7">
    <location>
        <begin position="791"/>
        <end position="810"/>
    </location>
</feature>
<feature type="compositionally biased region" description="Polar residues" evidence="6">
    <location>
        <begin position="963"/>
        <end position="979"/>
    </location>
</feature>
<dbReference type="FunFam" id="3.40.30.10:FF:000093">
    <property type="entry name" value="Glutaredoxin 2"/>
    <property type="match status" value="1"/>
</dbReference>
<keyword evidence="8" id="KW-0732">Signal</keyword>
<evidence type="ECO:0000256" key="1">
    <source>
        <dbReference type="ARBA" id="ARBA00002549"/>
    </source>
</evidence>
<reference evidence="11 12" key="1">
    <citation type="submission" date="2019-08" db="EMBL/GenBank/DDBJ databases">
        <title>Draft genome sequences of two oriental melons (Cucumis melo L. var makuwa).</title>
        <authorList>
            <person name="Kwon S.-Y."/>
        </authorList>
    </citation>
    <scope>NUCLEOTIDE SEQUENCE [LARGE SCALE GENOMIC DNA]</scope>
    <source>
        <strain evidence="12">cv. Chang Bougi</strain>
        <tissue evidence="11">Leaf</tissue>
    </source>
</reference>
<dbReference type="PRINTS" id="PR00160">
    <property type="entry name" value="GLUTAREDOXIN"/>
</dbReference>
<feature type="transmembrane region" description="Helical" evidence="7">
    <location>
        <begin position="890"/>
        <end position="907"/>
    </location>
</feature>
<feature type="transmembrane region" description="Helical" evidence="7">
    <location>
        <begin position="435"/>
        <end position="453"/>
    </location>
</feature>
<dbReference type="PANTHER" id="PTHR34677:SF1">
    <property type="entry name" value="TRANSMEMBRANE PROTEIN"/>
    <property type="match status" value="1"/>
</dbReference>
<evidence type="ECO:0000256" key="3">
    <source>
        <dbReference type="ARBA" id="ARBA00022982"/>
    </source>
</evidence>
<feature type="compositionally biased region" description="Low complexity" evidence="6">
    <location>
        <begin position="931"/>
        <end position="946"/>
    </location>
</feature>
<comment type="caution">
    <text evidence="11">The sequence shown here is derived from an EMBL/GenBank/DDBJ whole genome shotgun (WGS) entry which is preliminary data.</text>
</comment>
<keyword evidence="7" id="KW-0812">Transmembrane</keyword>
<evidence type="ECO:0000313" key="12">
    <source>
        <dbReference type="Proteomes" id="UP000321947"/>
    </source>
</evidence>
<feature type="region of interest" description="Disordered" evidence="6">
    <location>
        <begin position="927"/>
        <end position="948"/>
    </location>
</feature>